<keyword evidence="3" id="KW-1185">Reference proteome</keyword>
<dbReference type="AlphaFoldDB" id="A0A9W6IYR0"/>
<dbReference type="InterPro" id="IPR011009">
    <property type="entry name" value="Kinase-like_dom_sf"/>
</dbReference>
<organism evidence="2 3">
    <name type="scientific">Hansschlegelia plantiphila</name>
    <dbReference type="NCBI Taxonomy" id="374655"/>
    <lineage>
        <taxon>Bacteria</taxon>
        <taxon>Pseudomonadati</taxon>
        <taxon>Pseudomonadota</taxon>
        <taxon>Alphaproteobacteria</taxon>
        <taxon>Hyphomicrobiales</taxon>
        <taxon>Methylopilaceae</taxon>
        <taxon>Hansschlegelia</taxon>
    </lineage>
</organism>
<comment type="caution">
    <text evidence="2">The sequence shown here is derived from an EMBL/GenBank/DDBJ whole genome shotgun (WGS) entry which is preliminary data.</text>
</comment>
<protein>
    <submittedName>
        <fullName evidence="2">Aminoglycoside phosphotransferase</fullName>
    </submittedName>
</protein>
<dbReference type="InterPro" id="IPR002575">
    <property type="entry name" value="Aminoglycoside_PTrfase"/>
</dbReference>
<reference evidence="2" key="2">
    <citation type="submission" date="2023-01" db="EMBL/GenBank/DDBJ databases">
        <authorList>
            <person name="Sun Q."/>
            <person name="Evtushenko L."/>
        </authorList>
    </citation>
    <scope>NUCLEOTIDE SEQUENCE</scope>
    <source>
        <strain evidence="2">VKM B-2347</strain>
    </source>
</reference>
<dbReference type="Gene3D" id="3.90.1200.10">
    <property type="match status" value="1"/>
</dbReference>
<evidence type="ECO:0000313" key="3">
    <source>
        <dbReference type="Proteomes" id="UP001143372"/>
    </source>
</evidence>
<evidence type="ECO:0000259" key="1">
    <source>
        <dbReference type="Pfam" id="PF01636"/>
    </source>
</evidence>
<feature type="domain" description="Aminoglycoside phosphotransferase" evidence="1">
    <location>
        <begin position="46"/>
        <end position="258"/>
    </location>
</feature>
<evidence type="ECO:0000313" key="2">
    <source>
        <dbReference type="EMBL" id="GLK67635.1"/>
    </source>
</evidence>
<sequence>MSDPAGSDALARILARAPGLAGRSVDVELAAPGVASPSYHAVESTTFRLVVAGEPGGFLKVTEPAIRDLIDLSASFEAAGAAAARGLAPAPLALFEEEGAILFEDLGADWRPARMDDLRRDDRLAGVLDAYGVFADGPALSRSWSVFDGVETMWRLLGSDADTLPPDAWWLKRWTDAIGEAIVAAGVDLRPAHNDPHASNLMLGPDGGLRLVDFDMAANSDPYHQIGALLNEAFQFDSEMARALEIYEGASRPASLARCRAYAAADDFYWGLRSLLLDRLSPHASLEFRKYAGWRFLRCRMLVGRPGFEETLRSL</sequence>
<accession>A0A9W6IYR0</accession>
<dbReference type="EMBL" id="BSFI01000007">
    <property type="protein sequence ID" value="GLK67635.1"/>
    <property type="molecule type" value="Genomic_DNA"/>
</dbReference>
<name>A0A9W6IYR0_9HYPH</name>
<dbReference type="Proteomes" id="UP001143372">
    <property type="component" value="Unassembled WGS sequence"/>
</dbReference>
<dbReference type="RefSeq" id="WP_271167890.1">
    <property type="nucleotide sequence ID" value="NZ_BSFI01000007.1"/>
</dbReference>
<dbReference type="Pfam" id="PF01636">
    <property type="entry name" value="APH"/>
    <property type="match status" value="1"/>
</dbReference>
<reference evidence="2" key="1">
    <citation type="journal article" date="2014" name="Int. J. Syst. Evol. Microbiol.">
        <title>Complete genome sequence of Corynebacterium casei LMG S-19264T (=DSM 44701T), isolated from a smear-ripened cheese.</title>
        <authorList>
            <consortium name="US DOE Joint Genome Institute (JGI-PGF)"/>
            <person name="Walter F."/>
            <person name="Albersmeier A."/>
            <person name="Kalinowski J."/>
            <person name="Ruckert C."/>
        </authorList>
    </citation>
    <scope>NUCLEOTIDE SEQUENCE</scope>
    <source>
        <strain evidence="2">VKM B-2347</strain>
    </source>
</reference>
<gene>
    <name evidence="2" type="ORF">GCM10008179_12730</name>
</gene>
<dbReference type="SUPFAM" id="SSF56112">
    <property type="entry name" value="Protein kinase-like (PK-like)"/>
    <property type="match status" value="1"/>
</dbReference>
<proteinExistence type="predicted"/>